<dbReference type="EMBL" id="CAJPDS010000003">
    <property type="protein sequence ID" value="CAF9905268.1"/>
    <property type="molecule type" value="Genomic_DNA"/>
</dbReference>
<proteinExistence type="predicted"/>
<dbReference type="Proteomes" id="UP000664521">
    <property type="component" value="Unassembled WGS sequence"/>
</dbReference>
<accession>A0A8H3EHA4</accession>
<protein>
    <recommendedName>
        <fullName evidence="4">Phosphoglycerate mutase</fullName>
    </recommendedName>
</protein>
<dbReference type="OrthoDB" id="3898179at2759"/>
<comment type="caution">
    <text evidence="2">The sequence shown here is derived from an EMBL/GenBank/DDBJ whole genome shotgun (WGS) entry which is preliminary data.</text>
</comment>
<evidence type="ECO:0008006" key="4">
    <source>
        <dbReference type="Google" id="ProtNLM"/>
    </source>
</evidence>
<feature type="region of interest" description="Disordered" evidence="1">
    <location>
        <begin position="115"/>
        <end position="149"/>
    </location>
</feature>
<feature type="region of interest" description="Disordered" evidence="1">
    <location>
        <begin position="164"/>
        <end position="184"/>
    </location>
</feature>
<evidence type="ECO:0000256" key="1">
    <source>
        <dbReference type="SAM" id="MobiDB-lite"/>
    </source>
</evidence>
<dbReference type="PANTHER" id="PTHR16469:SF27">
    <property type="entry name" value="UBIQUITIN-ASSOCIATED AND SH3 DOMAIN-CONTAINING BA-RELATED"/>
    <property type="match status" value="1"/>
</dbReference>
<evidence type="ECO:0000313" key="3">
    <source>
        <dbReference type="Proteomes" id="UP000664521"/>
    </source>
</evidence>
<dbReference type="Gene3D" id="3.40.50.1240">
    <property type="entry name" value="Phosphoglycerate mutase-like"/>
    <property type="match status" value="2"/>
</dbReference>
<dbReference type="PANTHER" id="PTHR16469">
    <property type="entry name" value="UBIQUITIN-ASSOCIATED AND SH3 DOMAIN-CONTAINING BA-RELATED"/>
    <property type="match status" value="1"/>
</dbReference>
<gene>
    <name evidence="2" type="ORF">HETSPECPRED_004933</name>
</gene>
<dbReference type="InterPro" id="IPR029033">
    <property type="entry name" value="His_PPase_superfam"/>
</dbReference>
<feature type="region of interest" description="Disordered" evidence="1">
    <location>
        <begin position="233"/>
        <end position="307"/>
    </location>
</feature>
<keyword evidence="3" id="KW-1185">Reference proteome</keyword>
<dbReference type="AlphaFoldDB" id="A0A8H3EHA4"/>
<dbReference type="InterPro" id="IPR051710">
    <property type="entry name" value="Phosphatase_SH3-domain"/>
</dbReference>
<dbReference type="InterPro" id="IPR013078">
    <property type="entry name" value="His_Pase_superF_clade-1"/>
</dbReference>
<feature type="compositionally biased region" description="Polar residues" evidence="1">
    <location>
        <begin position="547"/>
        <end position="569"/>
    </location>
</feature>
<sequence length="657" mass="70365">MGKPPAVVIVARHGSRLDVADKQWHLTSPAPYDPPLTYNGWRQAHALGSRIATILHHRQTVPDFHLPNAALKHSSIAEDESRSNAGQRKHKVIIHTSPFLRCIQTSIGISGGMAEAHMSSQNSHSSESRHTMHSAHPVHSGSPHIRAKDHLGSPRLSAIHEPLDESQDQPAQENAHSGAKESKPHLRVDAFLGEWLSPGYFEDITHPPGSRLMVATAKANLLHEKNYAAVTRSVSKTSPTAGNFPGGWGSGKAMASNDGDSPLSHLTGLNQTLPRLNRSGSHSSAGSLAHRGSFSKPGEELASSPADDGYVSPVPSYALSPLSPIPSGYVAYAKNSCLDVDYQWDSMRSPREWGDGGEIGEEWSAMHKRFRRGLQEMISWYRQHDNTKHVNPKDEDGLPEYDDSENTDTVLVLVTHSAGCNALIGALTNQPVLLDAGMASLTMAVRKPAVNGYSGSPDHPPSLASHRRNSSVDVGVSEDYDVKIVASTDHLRPGSLSSSSRSSRAPSPSASGQRFQSTSLASTTTASSTAAEEGDQADNVGLLKRSATATAPTSTGLWTKPATSSSNGLWNKPVDLTSRNKPSHEASPLRESTTIKNISVSDAAAVERDSAAAPTSPPVALRGRDTAIQGLWGAPPPTPPSDREKGPKRRWTLNEQR</sequence>
<name>A0A8H3EHA4_9LECA</name>
<feature type="compositionally biased region" description="Low complexity" evidence="1">
    <location>
        <begin position="278"/>
        <end position="292"/>
    </location>
</feature>
<feature type="compositionally biased region" description="Low complexity" evidence="1">
    <location>
        <begin position="493"/>
        <end position="531"/>
    </location>
</feature>
<dbReference type="CDD" id="cd07040">
    <property type="entry name" value="HP"/>
    <property type="match status" value="1"/>
</dbReference>
<dbReference type="SMART" id="SM00855">
    <property type="entry name" value="PGAM"/>
    <property type="match status" value="1"/>
</dbReference>
<evidence type="ECO:0000313" key="2">
    <source>
        <dbReference type="EMBL" id="CAF9905268.1"/>
    </source>
</evidence>
<dbReference type="SUPFAM" id="SSF53254">
    <property type="entry name" value="Phosphoglycerate mutase-like"/>
    <property type="match status" value="1"/>
</dbReference>
<feature type="region of interest" description="Disordered" evidence="1">
    <location>
        <begin position="452"/>
        <end position="657"/>
    </location>
</feature>
<reference evidence="2" key="1">
    <citation type="submission" date="2021-03" db="EMBL/GenBank/DDBJ databases">
        <authorList>
            <person name="Tagirdzhanova G."/>
        </authorList>
    </citation>
    <scope>NUCLEOTIDE SEQUENCE</scope>
</reference>
<organism evidence="2 3">
    <name type="scientific">Heterodermia speciosa</name>
    <dbReference type="NCBI Taxonomy" id="116794"/>
    <lineage>
        <taxon>Eukaryota</taxon>
        <taxon>Fungi</taxon>
        <taxon>Dikarya</taxon>
        <taxon>Ascomycota</taxon>
        <taxon>Pezizomycotina</taxon>
        <taxon>Lecanoromycetes</taxon>
        <taxon>OSLEUM clade</taxon>
        <taxon>Lecanoromycetidae</taxon>
        <taxon>Caliciales</taxon>
        <taxon>Physciaceae</taxon>
        <taxon>Heterodermia</taxon>
    </lineage>
</organism>